<keyword evidence="1" id="KW-0812">Transmembrane</keyword>
<dbReference type="RefSeq" id="WP_218444459.1">
    <property type="nucleotide sequence ID" value="NZ_JAGSPA010000001.1"/>
</dbReference>
<keyword evidence="1" id="KW-0472">Membrane</keyword>
<comment type="caution">
    <text evidence="2">The sequence shown here is derived from an EMBL/GenBank/DDBJ whole genome shotgun (WGS) entry which is preliminary data.</text>
</comment>
<keyword evidence="1" id="KW-1133">Transmembrane helix</keyword>
<proteinExistence type="predicted"/>
<evidence type="ECO:0000313" key="3">
    <source>
        <dbReference type="Proteomes" id="UP000722336"/>
    </source>
</evidence>
<feature type="transmembrane region" description="Helical" evidence="1">
    <location>
        <begin position="40"/>
        <end position="64"/>
    </location>
</feature>
<dbReference type="EMBL" id="JAGSPA010000001">
    <property type="protein sequence ID" value="MBV7256028.1"/>
    <property type="molecule type" value="Genomic_DNA"/>
</dbReference>
<feature type="transmembrane region" description="Helical" evidence="1">
    <location>
        <begin position="71"/>
        <end position="91"/>
    </location>
</feature>
<evidence type="ECO:0008006" key="4">
    <source>
        <dbReference type="Google" id="ProtNLM"/>
    </source>
</evidence>
<sequence length="142" mass="15559">MRPSPIIWFERLIFASLLIEAVHSYLSREQLLADAGGMGFSPAAFVVIVHIVVGGLLIWLTLLVSRRRSKAAMWVSIILFMVGLPFTYDMIAADNSVFANVLLVLQLLVGLIAYGLLFTPSARTWMNGISGSADAVIDDEFS</sequence>
<evidence type="ECO:0000256" key="1">
    <source>
        <dbReference type="SAM" id="Phobius"/>
    </source>
</evidence>
<gene>
    <name evidence="2" type="ORF">KCG44_04430</name>
</gene>
<evidence type="ECO:0000313" key="2">
    <source>
        <dbReference type="EMBL" id="MBV7256028.1"/>
    </source>
</evidence>
<accession>A0ABS6SC79</accession>
<feature type="transmembrane region" description="Helical" evidence="1">
    <location>
        <begin position="97"/>
        <end position="117"/>
    </location>
</feature>
<keyword evidence="3" id="KW-1185">Reference proteome</keyword>
<name>A0ABS6SC79_9SPHN</name>
<protein>
    <recommendedName>
        <fullName evidence="4">DoxX family protein</fullName>
    </recommendedName>
</protein>
<reference evidence="2 3" key="1">
    <citation type="submission" date="2021-04" db="EMBL/GenBank/DDBJ databases">
        <authorList>
            <person name="Pira H."/>
            <person name="Risdian C."/>
            <person name="Wink J."/>
        </authorList>
    </citation>
    <scope>NUCLEOTIDE SEQUENCE [LARGE SCALE GENOMIC DNA]</scope>
    <source>
        <strain evidence="2 3">WHA3</strain>
    </source>
</reference>
<organism evidence="2 3">
    <name type="scientific">Pacificimonas pallii</name>
    <dbReference type="NCBI Taxonomy" id="2827236"/>
    <lineage>
        <taxon>Bacteria</taxon>
        <taxon>Pseudomonadati</taxon>
        <taxon>Pseudomonadota</taxon>
        <taxon>Alphaproteobacteria</taxon>
        <taxon>Sphingomonadales</taxon>
        <taxon>Sphingosinicellaceae</taxon>
        <taxon>Pacificimonas</taxon>
    </lineage>
</organism>
<dbReference type="Proteomes" id="UP000722336">
    <property type="component" value="Unassembled WGS sequence"/>
</dbReference>